<dbReference type="STRING" id="1162668.LFE_0714"/>
<dbReference type="Pfam" id="PF01230">
    <property type="entry name" value="HIT"/>
    <property type="match status" value="1"/>
</dbReference>
<dbReference type="InterPro" id="IPR052908">
    <property type="entry name" value="AP-4-A_phosphorylase"/>
</dbReference>
<dbReference type="PANTHER" id="PTHR42997:SF1">
    <property type="entry name" value="AP-4-A PHOSPHORYLASE"/>
    <property type="match status" value="1"/>
</dbReference>
<dbReference type="GO" id="GO:0003824">
    <property type="term" value="F:catalytic activity"/>
    <property type="evidence" value="ECO:0007669"/>
    <property type="project" value="InterPro"/>
</dbReference>
<evidence type="ECO:0000313" key="6">
    <source>
        <dbReference type="EMBL" id="BAM06429.1"/>
    </source>
</evidence>
<dbReference type="KEGG" id="lfc:LFE_0714"/>
<feature type="active site" description="Tele-AMP-histidine intermediate" evidence="2">
    <location>
        <position position="97"/>
    </location>
</feature>
<keyword evidence="1" id="KW-0547">Nucleotide-binding</keyword>
<protein>
    <submittedName>
        <fullName evidence="6">Putative histidine triad protein</fullName>
    </submittedName>
</protein>
<dbReference type="InterPro" id="IPR011146">
    <property type="entry name" value="HIT-like"/>
</dbReference>
<dbReference type="PANTHER" id="PTHR42997">
    <property type="entry name" value="HIT FAMILY HYDROLASE"/>
    <property type="match status" value="1"/>
</dbReference>
<evidence type="ECO:0000256" key="4">
    <source>
        <dbReference type="PROSITE-ProRule" id="PRU00464"/>
    </source>
</evidence>
<evidence type="ECO:0000259" key="5">
    <source>
        <dbReference type="PROSITE" id="PS51084"/>
    </source>
</evidence>
<dbReference type="AlphaFoldDB" id="I0IMD0"/>
<dbReference type="InterPro" id="IPR036265">
    <property type="entry name" value="HIT-like_sf"/>
</dbReference>
<feature type="domain" description="HIT" evidence="5">
    <location>
        <begin position="1"/>
        <end position="110"/>
    </location>
</feature>
<organism evidence="6 7">
    <name type="scientific">Leptospirillum ferrooxidans (strain C2-3)</name>
    <dbReference type="NCBI Taxonomy" id="1162668"/>
    <lineage>
        <taxon>Bacteria</taxon>
        <taxon>Pseudomonadati</taxon>
        <taxon>Nitrospirota</taxon>
        <taxon>Nitrospiria</taxon>
        <taxon>Nitrospirales</taxon>
        <taxon>Nitrospiraceae</taxon>
        <taxon>Leptospirillum</taxon>
    </lineage>
</organism>
<name>I0IMD0_LEPFC</name>
<dbReference type="PROSITE" id="PS51084">
    <property type="entry name" value="HIT_2"/>
    <property type="match status" value="1"/>
</dbReference>
<feature type="binding site" evidence="3">
    <location>
        <position position="99"/>
    </location>
    <ligand>
        <name>substrate</name>
    </ligand>
</feature>
<dbReference type="InterPro" id="IPR039383">
    <property type="entry name" value="FHIT"/>
</dbReference>
<evidence type="ECO:0000256" key="1">
    <source>
        <dbReference type="ARBA" id="ARBA00022741"/>
    </source>
</evidence>
<feature type="short sequence motif" description="Histidine triad motif" evidence="4">
    <location>
        <begin position="95"/>
        <end position="99"/>
    </location>
</feature>
<evidence type="ECO:0000256" key="3">
    <source>
        <dbReference type="PIRSR" id="PIRSR639383-2"/>
    </source>
</evidence>
<dbReference type="GO" id="GO:0000166">
    <property type="term" value="F:nucleotide binding"/>
    <property type="evidence" value="ECO:0007669"/>
    <property type="project" value="UniProtKB-KW"/>
</dbReference>
<evidence type="ECO:0000313" key="7">
    <source>
        <dbReference type="Proteomes" id="UP000007382"/>
    </source>
</evidence>
<accession>I0IMD0</accession>
<evidence type="ECO:0000256" key="2">
    <source>
        <dbReference type="PIRSR" id="PIRSR639383-1"/>
    </source>
</evidence>
<dbReference type="EMBL" id="AP012342">
    <property type="protein sequence ID" value="BAM06429.1"/>
    <property type="molecule type" value="Genomic_DNA"/>
</dbReference>
<keyword evidence="7" id="KW-1185">Reference proteome</keyword>
<reference evidence="6 7" key="1">
    <citation type="journal article" date="2012" name="J. Bacteriol.">
        <title>Complete Genome Sequence of Leptospirillum ferrooxidans Strain C2-3, Isolated from a Fresh Volcanic Ash Deposit on the Island of Miyake, Japan.</title>
        <authorList>
            <person name="Fujimura R."/>
            <person name="Sato Y."/>
            <person name="Nishizawa T."/>
            <person name="Oshima K."/>
            <person name="Kim S.-W."/>
            <person name="Hattori M."/>
            <person name="Kamijo T."/>
            <person name="Ohta H."/>
        </authorList>
    </citation>
    <scope>NUCLEOTIDE SEQUENCE [LARGE SCALE GENOMIC DNA]</scope>
    <source>
        <strain evidence="6 7">C2-3</strain>
    </source>
</reference>
<sequence>MCDLGKSGVARDRLVLFCGKDCYIVLNAFPYTSGHLMVVPYHHAGTFSEQSQSTLSEMMYLLKHAEKILFDEYQPTGFNMGVNVGRTAGAGIPGHLHSHLLPRWDGDTNFMTSIHEVRVLPESLLMTYDRLLPAFSRVPQMDVCVQK</sequence>
<proteinExistence type="predicted"/>
<dbReference type="Proteomes" id="UP000007382">
    <property type="component" value="Chromosome"/>
</dbReference>
<gene>
    <name evidence="6" type="ordered locus">LFE_0714</name>
</gene>
<feature type="binding site" evidence="3">
    <location>
        <position position="27"/>
    </location>
    <ligand>
        <name>substrate</name>
    </ligand>
</feature>
<dbReference type="eggNOG" id="COG0537">
    <property type="taxonomic scope" value="Bacteria"/>
</dbReference>
<dbReference type="Gene3D" id="3.30.428.10">
    <property type="entry name" value="HIT-like"/>
    <property type="match status" value="1"/>
</dbReference>
<reference evidence="7" key="2">
    <citation type="submission" date="2012-03" db="EMBL/GenBank/DDBJ databases">
        <title>The complete genome sequence of the pioneer microbe on fresh volcanic deposit, Leptospirillum ferrooxidans strain C2-3.</title>
        <authorList>
            <person name="Fujimura R."/>
            <person name="Sato Y."/>
            <person name="Nishizawa T."/>
            <person name="Nanba K."/>
            <person name="Oshima K."/>
            <person name="Hattori M."/>
            <person name="Kamijo T."/>
            <person name="Ohta H."/>
        </authorList>
    </citation>
    <scope>NUCLEOTIDE SEQUENCE [LARGE SCALE GENOMIC DNA]</scope>
    <source>
        <strain evidence="7">C2-3</strain>
    </source>
</reference>
<dbReference type="HOGENOM" id="CLU_056776_1_2_0"/>
<dbReference type="CDD" id="cd01275">
    <property type="entry name" value="FHIT"/>
    <property type="match status" value="1"/>
</dbReference>
<dbReference type="SUPFAM" id="SSF54197">
    <property type="entry name" value="HIT-like"/>
    <property type="match status" value="1"/>
</dbReference>
<dbReference type="PATRIC" id="fig|1162668.3.peg.829"/>